<gene>
    <name evidence="2" type="ORF">K402DRAFT_397346</name>
</gene>
<dbReference type="PANTHER" id="PTHR28058:SF1">
    <property type="entry name" value="SMALL RIBOSOMAL SUBUNIT PROTEIN BS1M"/>
    <property type="match status" value="1"/>
</dbReference>
<evidence type="ECO:0000256" key="1">
    <source>
        <dbReference type="SAM" id="MobiDB-lite"/>
    </source>
</evidence>
<dbReference type="GO" id="GO:0005763">
    <property type="term" value="C:mitochondrial small ribosomal subunit"/>
    <property type="evidence" value="ECO:0007669"/>
    <property type="project" value="TreeGrafter"/>
</dbReference>
<dbReference type="InterPro" id="IPR016712">
    <property type="entry name" value="Rbsml_bS1m-like"/>
</dbReference>
<protein>
    <submittedName>
        <fullName evidence="2">Uncharacterized protein</fullName>
    </submittedName>
</protein>
<feature type="region of interest" description="Disordered" evidence="1">
    <location>
        <begin position="21"/>
        <end position="79"/>
    </location>
</feature>
<dbReference type="PANTHER" id="PTHR28058">
    <property type="entry name" value="37S RIBOSOMAL PROTEIN MRP51, MITOCHONDRIAL"/>
    <property type="match status" value="1"/>
</dbReference>
<dbReference type="GO" id="GO:0003735">
    <property type="term" value="F:structural constituent of ribosome"/>
    <property type="evidence" value="ECO:0007669"/>
    <property type="project" value="TreeGrafter"/>
</dbReference>
<dbReference type="EMBL" id="ML977182">
    <property type="protein sequence ID" value="KAF1982624.1"/>
    <property type="molecule type" value="Genomic_DNA"/>
</dbReference>
<dbReference type="OrthoDB" id="3913595at2759"/>
<dbReference type="GO" id="GO:0070124">
    <property type="term" value="P:mitochondrial translational initiation"/>
    <property type="evidence" value="ECO:0007669"/>
    <property type="project" value="TreeGrafter"/>
</dbReference>
<evidence type="ECO:0000313" key="3">
    <source>
        <dbReference type="Proteomes" id="UP000800041"/>
    </source>
</evidence>
<feature type="compositionally biased region" description="Polar residues" evidence="1">
    <location>
        <begin position="35"/>
        <end position="45"/>
    </location>
</feature>
<feature type="region of interest" description="Disordered" evidence="1">
    <location>
        <begin position="384"/>
        <end position="441"/>
    </location>
</feature>
<reference evidence="2" key="1">
    <citation type="journal article" date="2020" name="Stud. Mycol.">
        <title>101 Dothideomycetes genomes: a test case for predicting lifestyles and emergence of pathogens.</title>
        <authorList>
            <person name="Haridas S."/>
            <person name="Albert R."/>
            <person name="Binder M."/>
            <person name="Bloem J."/>
            <person name="Labutti K."/>
            <person name="Salamov A."/>
            <person name="Andreopoulos B."/>
            <person name="Baker S."/>
            <person name="Barry K."/>
            <person name="Bills G."/>
            <person name="Bluhm B."/>
            <person name="Cannon C."/>
            <person name="Castanera R."/>
            <person name="Culley D."/>
            <person name="Daum C."/>
            <person name="Ezra D."/>
            <person name="Gonzalez J."/>
            <person name="Henrissat B."/>
            <person name="Kuo A."/>
            <person name="Liang C."/>
            <person name="Lipzen A."/>
            <person name="Lutzoni F."/>
            <person name="Magnuson J."/>
            <person name="Mondo S."/>
            <person name="Nolan M."/>
            <person name="Ohm R."/>
            <person name="Pangilinan J."/>
            <person name="Park H.-J."/>
            <person name="Ramirez L."/>
            <person name="Alfaro M."/>
            <person name="Sun H."/>
            <person name="Tritt A."/>
            <person name="Yoshinaga Y."/>
            <person name="Zwiers L.-H."/>
            <person name="Turgeon B."/>
            <person name="Goodwin S."/>
            <person name="Spatafora J."/>
            <person name="Crous P."/>
            <person name="Grigoriev I."/>
        </authorList>
    </citation>
    <scope>NUCLEOTIDE SEQUENCE</scope>
    <source>
        <strain evidence="2">CBS 113979</strain>
    </source>
</reference>
<evidence type="ECO:0000313" key="2">
    <source>
        <dbReference type="EMBL" id="KAF1982624.1"/>
    </source>
</evidence>
<sequence>MLAQRGSPTARLLRNSRLFSIPQPLPDPALGNSLADGSTRFSDSATRPYPTRQAITTPPSSLGRGDWGLKRPLPLRTTARGTDPTLRIIEQDSWEQITDFEPANAHTKTLRKFQELGVAIQAETPGRIDQWTGAYETTVDNTALEPTVSENSFDLRNLKRSRWKFGGPAITTMAEGDFNKYMQSIEKKKGSFTDFLCERILGPARGSSRMEALAEAESMPGQKTKNYHWDALTKREQLIVSKEIAKLRKDTTLASTLADYIREFLDLPPLGADGATTSFQAEKVPSTHPAAGLSYLRSDAILDNHPIHGPQKERQPVDARALGPASGNTGGMIGVAGIAVNTAIKDVDFIDDMESQFVEEGGIRVKVVPLGARIDHQGRIGLRVGKPGNEPKGAGQLGNVGKLAPRGPRVEGSVPRSTMPQDMNQAINNLGMGSNSRSGGR</sequence>
<accession>A0A6G1GP85</accession>
<feature type="compositionally biased region" description="Polar residues" evidence="1">
    <location>
        <begin position="415"/>
        <end position="441"/>
    </location>
</feature>
<dbReference type="Pfam" id="PF11709">
    <property type="entry name" value="Mit_ribos_Mrp51"/>
    <property type="match status" value="1"/>
</dbReference>
<dbReference type="AlphaFoldDB" id="A0A6G1GP85"/>
<organism evidence="2 3">
    <name type="scientific">Aulographum hederae CBS 113979</name>
    <dbReference type="NCBI Taxonomy" id="1176131"/>
    <lineage>
        <taxon>Eukaryota</taxon>
        <taxon>Fungi</taxon>
        <taxon>Dikarya</taxon>
        <taxon>Ascomycota</taxon>
        <taxon>Pezizomycotina</taxon>
        <taxon>Dothideomycetes</taxon>
        <taxon>Pleosporomycetidae</taxon>
        <taxon>Aulographales</taxon>
        <taxon>Aulographaceae</taxon>
    </lineage>
</organism>
<name>A0A6G1GP85_9PEZI</name>
<keyword evidence="3" id="KW-1185">Reference proteome</keyword>
<proteinExistence type="predicted"/>
<dbReference type="Proteomes" id="UP000800041">
    <property type="component" value="Unassembled WGS sequence"/>
</dbReference>